<sequence>MTDSTNDLDLSEYLRLLDAEESAQASGSGNPHDGGQGHGQGPSHRRGGKPTWKKILGLLAELLVSIAAILALYVVWLLWWTGAQSDHQQLLTRESSNWSSPAQHKDLKIAEPQVGEVPVQPSKISEGELMAEMYVPRFGKQWMHNIVEGTDQKILNEHGMGHYVDTQHPGDVGNFAVAGHRNGYGQPLGDIDKFQDGDPIVVRTKDYWYIYLYQSHEIVTPEQVETIAPVPDHPEMSPSKRMITLTTCEPKYSSPTHRWIAHGELKYWAKVADGVPAELASKDASGSVQFINEGKVSPAARLGSLLPVMLVMLAAYLIIFLAAAVAWRWPRLKEIRQGLRTQPDPSFYGFIYRHQPGPALVRAILLVLLLLLVSAALLQWVYPWSTANIPFLRELSNYGTLDAS</sequence>
<feature type="region of interest" description="Disordered" evidence="3">
    <location>
        <begin position="21"/>
        <end position="48"/>
    </location>
</feature>
<evidence type="ECO:0000256" key="3">
    <source>
        <dbReference type="SAM" id="MobiDB-lite"/>
    </source>
</evidence>
<keyword evidence="4" id="KW-0812">Transmembrane</keyword>
<dbReference type="InterPro" id="IPR023365">
    <property type="entry name" value="Sortase_dom-sf"/>
</dbReference>
<evidence type="ECO:0000256" key="4">
    <source>
        <dbReference type="SAM" id="Phobius"/>
    </source>
</evidence>
<feature type="transmembrane region" description="Helical" evidence="4">
    <location>
        <begin position="55"/>
        <end position="80"/>
    </location>
</feature>
<evidence type="ECO:0000256" key="2">
    <source>
        <dbReference type="PIRSR" id="PIRSR605754-1"/>
    </source>
</evidence>
<dbReference type="NCBIfam" id="TIGR01076">
    <property type="entry name" value="sortase_fam"/>
    <property type="match status" value="1"/>
</dbReference>
<keyword evidence="6" id="KW-1185">Reference proteome</keyword>
<dbReference type="Pfam" id="PF04203">
    <property type="entry name" value="Sortase"/>
    <property type="match status" value="1"/>
</dbReference>
<dbReference type="InterPro" id="IPR053465">
    <property type="entry name" value="Sortase_Class_E"/>
</dbReference>
<dbReference type="AlphaFoldDB" id="A0A366K8Z8"/>
<dbReference type="InterPro" id="IPR042003">
    <property type="entry name" value="Sortase_E"/>
</dbReference>
<evidence type="ECO:0000313" key="6">
    <source>
        <dbReference type="Proteomes" id="UP000252530"/>
    </source>
</evidence>
<keyword evidence="1" id="KW-0378">Hydrolase</keyword>
<dbReference type="SUPFAM" id="SSF63817">
    <property type="entry name" value="Sortase"/>
    <property type="match status" value="1"/>
</dbReference>
<reference evidence="5 6" key="1">
    <citation type="submission" date="2017-10" db="EMBL/GenBank/DDBJ databases">
        <title>Bifidobacterium xylocopum sp. nov. and Bifidobacterium aemilianum sp. nov., from the carpenter bee (Xylocopa violacea) digestive tract.</title>
        <authorList>
            <person name="Alberoni D."/>
            <person name="Baffoni L."/>
            <person name="Di Gioia D."/>
            <person name="Gaggia F."/>
            <person name="Biavati B."/>
        </authorList>
    </citation>
    <scope>NUCLEOTIDE SEQUENCE [LARGE SCALE GENOMIC DNA]</scope>
    <source>
        <strain evidence="5 6">XV10</strain>
    </source>
</reference>
<feature type="transmembrane region" description="Helical" evidence="4">
    <location>
        <begin position="305"/>
        <end position="327"/>
    </location>
</feature>
<dbReference type="GO" id="GO:0016787">
    <property type="term" value="F:hydrolase activity"/>
    <property type="evidence" value="ECO:0007669"/>
    <property type="project" value="UniProtKB-KW"/>
</dbReference>
<dbReference type="Proteomes" id="UP000252530">
    <property type="component" value="Unassembled WGS sequence"/>
</dbReference>
<protein>
    <submittedName>
        <fullName evidence="5">Class E sortase</fullName>
    </submittedName>
</protein>
<keyword evidence="4" id="KW-0472">Membrane</keyword>
<evidence type="ECO:0000256" key="1">
    <source>
        <dbReference type="ARBA" id="ARBA00022801"/>
    </source>
</evidence>
<name>A0A366K8Z8_9BIFI</name>
<feature type="transmembrane region" description="Helical" evidence="4">
    <location>
        <begin position="359"/>
        <end position="382"/>
    </location>
</feature>
<comment type="caution">
    <text evidence="5">The sequence shown here is derived from an EMBL/GenBank/DDBJ whole genome shotgun (WGS) entry which is preliminary data.</text>
</comment>
<feature type="active site" description="Acyl-thioester intermediate" evidence="2">
    <location>
        <position position="248"/>
    </location>
</feature>
<proteinExistence type="predicted"/>
<dbReference type="EMBL" id="PDCG01000003">
    <property type="protein sequence ID" value="RBP97797.1"/>
    <property type="molecule type" value="Genomic_DNA"/>
</dbReference>
<gene>
    <name evidence="5" type="ORF">CRD60_04160</name>
</gene>
<keyword evidence="4" id="KW-1133">Transmembrane helix</keyword>
<dbReference type="RefSeq" id="WP_113860045.1">
    <property type="nucleotide sequence ID" value="NZ_PDCG01000003.1"/>
</dbReference>
<organism evidence="5 6">
    <name type="scientific">Bifidobacterium aemilianum</name>
    <dbReference type="NCBI Taxonomy" id="2493120"/>
    <lineage>
        <taxon>Bacteria</taxon>
        <taxon>Bacillati</taxon>
        <taxon>Actinomycetota</taxon>
        <taxon>Actinomycetes</taxon>
        <taxon>Bifidobacteriales</taxon>
        <taxon>Bifidobacteriaceae</taxon>
        <taxon>Bifidobacterium</taxon>
    </lineage>
</organism>
<dbReference type="InterPro" id="IPR005754">
    <property type="entry name" value="Sortase"/>
</dbReference>
<dbReference type="OrthoDB" id="5242879at2"/>
<dbReference type="CDD" id="cd05830">
    <property type="entry name" value="Sortase_E"/>
    <property type="match status" value="1"/>
</dbReference>
<feature type="active site" description="Proton donor/acceptor" evidence="2">
    <location>
        <position position="180"/>
    </location>
</feature>
<evidence type="ECO:0000313" key="5">
    <source>
        <dbReference type="EMBL" id="RBP97797.1"/>
    </source>
</evidence>
<dbReference type="NCBIfam" id="NF033747">
    <property type="entry name" value="class_E_sortase"/>
    <property type="match status" value="1"/>
</dbReference>
<dbReference type="Gene3D" id="2.40.260.10">
    <property type="entry name" value="Sortase"/>
    <property type="match status" value="1"/>
</dbReference>
<accession>A0A366K8Z8</accession>